<feature type="region of interest" description="Disordered" evidence="1">
    <location>
        <begin position="107"/>
        <end position="167"/>
    </location>
</feature>
<dbReference type="RefSeq" id="WP_386428054.1">
    <property type="nucleotide sequence ID" value="NZ_JBHSBB010000008.1"/>
</dbReference>
<comment type="caution">
    <text evidence="3">The sequence shown here is derived from an EMBL/GenBank/DDBJ whole genome shotgun (WGS) entry which is preliminary data.</text>
</comment>
<gene>
    <name evidence="3" type="ORF">ACFO3J_09550</name>
</gene>
<organism evidence="3 4">
    <name type="scientific">Streptomyces polygonati</name>
    <dbReference type="NCBI Taxonomy" id="1617087"/>
    <lineage>
        <taxon>Bacteria</taxon>
        <taxon>Bacillati</taxon>
        <taxon>Actinomycetota</taxon>
        <taxon>Actinomycetes</taxon>
        <taxon>Kitasatosporales</taxon>
        <taxon>Streptomycetaceae</taxon>
        <taxon>Streptomyces</taxon>
    </lineage>
</organism>
<feature type="signal peptide" evidence="2">
    <location>
        <begin position="1"/>
        <end position="33"/>
    </location>
</feature>
<keyword evidence="2" id="KW-0732">Signal</keyword>
<name>A0ABV8HL08_9ACTN</name>
<sequence>MNRRIPVHIPALRRPLVALAAGLLALGTTTALSALPAAASTTAPDTAVVDSGAGWTVAKAAGGYVVSLTLDAALPVKDDMPVLLADGASLGPAAESADGRTLTVTTADPSAATATSVSWQWSTGGDDTATGSTTLPPESAQLKAQLKTQQNAGPKTPSAPASTGADPTTIGTGRYSVADYNFGAQSIALADIGGIRGELEGRIYLPSGKGDHPLVVFLHGRHSSCYNTTTLKGASGWPCPAGTAPILSYAGYDGAGEALAADGYTVVSISANAINANDNQLSPDDGAISRGQLVLDTLTMLKAANSGHPVSYPDAATGQDLTLNQALAAGLSTYPTGTITARSLVGSMDFSSIGLMGHSRGGEGVVTAGTLNEALKHPWNLKSVFALAPIDFTRATLPDVVTTTLLPYCDGDVSDQQGQHFYADSRDDTFSDDVQRSDIWVMGTDHDFYNSSWTPPYPGASDDWSNTNDPVCGTSATALASGKNIRLTAAQEYQVGSAYVAGFFESTLGGGSRFQGMFDGSGQEPPSVAGYADVRTVAQQPSSRRADITTFKTASPQVTTTGSVTAVVCANKYGRTVPEALPFCTNPGSTLTNQQVPYWTPANYAPNVPLNPMTHLTWTGTAGRLTVAIPPDERNVSRYDEMTVDMSPDESVVTGTDMKLSVTDTSGHTWSGLASDLNKWGVTRMPSSTSTNLGKIVLQQIHVPTATLKKAGLNLSRLSAVTFTPAIGADGTASAGAYLSDLGFDSKDMGTAKVRQRPTVNVASTSVEEGAAAGTDNVAVYLSQPSPSKVTAYLTVLGSATGKAGLAMQQVTFAPGSTCRAVTVPVTGDTVAGTVASAAYKIAVSDSTDAVLGSHDFGTLTVREDDGVTGTATPAPPVGVQGDVCAEYRGLSHPGKLDVADSKPAPGETFPVRASGYRAGEAVTFSLDSAALGTAVADSKGTVRFSVAIPAGEPYGSAVVSALGAGSGRVSTASVRVTRPFGRGGH</sequence>
<feature type="compositionally biased region" description="Polar residues" evidence="1">
    <location>
        <begin position="146"/>
        <end position="167"/>
    </location>
</feature>
<reference evidence="4" key="1">
    <citation type="journal article" date="2019" name="Int. J. Syst. Evol. Microbiol.">
        <title>The Global Catalogue of Microorganisms (GCM) 10K type strain sequencing project: providing services to taxonomists for standard genome sequencing and annotation.</title>
        <authorList>
            <consortium name="The Broad Institute Genomics Platform"/>
            <consortium name="The Broad Institute Genome Sequencing Center for Infectious Disease"/>
            <person name="Wu L."/>
            <person name="Ma J."/>
        </authorList>
    </citation>
    <scope>NUCLEOTIDE SEQUENCE [LARGE SCALE GENOMIC DNA]</scope>
    <source>
        <strain evidence="4">CGMCC 4.7237</strain>
    </source>
</reference>
<feature type="chain" id="PRO_5046320357" description="Secreted protein" evidence="2">
    <location>
        <begin position="34"/>
        <end position="986"/>
    </location>
</feature>
<dbReference type="InterPro" id="IPR038081">
    <property type="entry name" value="CalX-like_sf"/>
</dbReference>
<dbReference type="Proteomes" id="UP001595765">
    <property type="component" value="Unassembled WGS sequence"/>
</dbReference>
<dbReference type="SUPFAM" id="SSF141072">
    <property type="entry name" value="CalX-like"/>
    <property type="match status" value="1"/>
</dbReference>
<proteinExistence type="predicted"/>
<protein>
    <recommendedName>
        <fullName evidence="5">Secreted protein</fullName>
    </recommendedName>
</protein>
<evidence type="ECO:0000313" key="3">
    <source>
        <dbReference type="EMBL" id="MFC4031722.1"/>
    </source>
</evidence>
<dbReference type="Gene3D" id="2.60.40.2030">
    <property type="match status" value="1"/>
</dbReference>
<dbReference type="EMBL" id="JBHSBB010000008">
    <property type="protein sequence ID" value="MFC4031722.1"/>
    <property type="molecule type" value="Genomic_DNA"/>
</dbReference>
<feature type="compositionally biased region" description="Low complexity" evidence="1">
    <location>
        <begin position="107"/>
        <end position="134"/>
    </location>
</feature>
<evidence type="ECO:0000256" key="2">
    <source>
        <dbReference type="SAM" id="SignalP"/>
    </source>
</evidence>
<evidence type="ECO:0000256" key="1">
    <source>
        <dbReference type="SAM" id="MobiDB-lite"/>
    </source>
</evidence>
<evidence type="ECO:0000313" key="4">
    <source>
        <dbReference type="Proteomes" id="UP001595765"/>
    </source>
</evidence>
<dbReference type="SUPFAM" id="SSF53474">
    <property type="entry name" value="alpha/beta-Hydrolases"/>
    <property type="match status" value="1"/>
</dbReference>
<dbReference type="Gene3D" id="3.40.50.1820">
    <property type="entry name" value="alpha/beta hydrolase"/>
    <property type="match status" value="1"/>
</dbReference>
<dbReference type="InterPro" id="IPR029058">
    <property type="entry name" value="AB_hydrolase_fold"/>
</dbReference>
<evidence type="ECO:0008006" key="5">
    <source>
        <dbReference type="Google" id="ProtNLM"/>
    </source>
</evidence>
<keyword evidence="4" id="KW-1185">Reference proteome</keyword>
<accession>A0ABV8HL08</accession>